<evidence type="ECO:0000256" key="5">
    <source>
        <dbReference type="SAM" id="MobiDB-lite"/>
    </source>
</evidence>
<evidence type="ECO:0000256" key="3">
    <source>
        <dbReference type="ARBA" id="ARBA00022833"/>
    </source>
</evidence>
<evidence type="ECO:0000256" key="7">
    <source>
        <dbReference type="SAM" id="SignalP"/>
    </source>
</evidence>
<dbReference type="Gene3D" id="3.30.40.10">
    <property type="entry name" value="Zinc/RING finger domain, C3HC4 (zinc finger)"/>
    <property type="match status" value="1"/>
</dbReference>
<keyword evidence="7" id="KW-0732">Signal</keyword>
<organism evidence="9 10">
    <name type="scientific">Geotrichum candidum</name>
    <name type="common">Oospora lactis</name>
    <name type="synonym">Dipodascus geotrichum</name>
    <dbReference type="NCBI Taxonomy" id="1173061"/>
    <lineage>
        <taxon>Eukaryota</taxon>
        <taxon>Fungi</taxon>
        <taxon>Dikarya</taxon>
        <taxon>Ascomycota</taxon>
        <taxon>Saccharomycotina</taxon>
        <taxon>Dipodascomycetes</taxon>
        <taxon>Dipodascales</taxon>
        <taxon>Dipodascaceae</taxon>
        <taxon>Geotrichum</taxon>
    </lineage>
</organism>
<comment type="caution">
    <text evidence="9">The sequence shown here is derived from an EMBL/GenBank/DDBJ whole genome shotgun (WGS) entry which is preliminary data.</text>
</comment>
<feature type="compositionally biased region" description="Low complexity" evidence="5">
    <location>
        <begin position="245"/>
        <end position="254"/>
    </location>
</feature>
<feature type="region of interest" description="Disordered" evidence="5">
    <location>
        <begin position="337"/>
        <end position="384"/>
    </location>
</feature>
<keyword evidence="6" id="KW-1133">Transmembrane helix</keyword>
<keyword evidence="3" id="KW-0862">Zinc</keyword>
<evidence type="ECO:0000313" key="9">
    <source>
        <dbReference type="EMBL" id="CDO51877.1"/>
    </source>
</evidence>
<dbReference type="OrthoDB" id="8062037at2759"/>
<keyword evidence="6" id="KW-0472">Membrane</keyword>
<feature type="region of interest" description="Disordered" evidence="5">
    <location>
        <begin position="238"/>
        <end position="257"/>
    </location>
</feature>
<evidence type="ECO:0000256" key="1">
    <source>
        <dbReference type="ARBA" id="ARBA00022723"/>
    </source>
</evidence>
<feature type="chain" id="PRO_5005325513" description="RING-type domain-containing protein" evidence="7">
    <location>
        <begin position="25"/>
        <end position="384"/>
    </location>
</feature>
<dbReference type="PANTHER" id="PTHR15710">
    <property type="entry name" value="E3 UBIQUITIN-PROTEIN LIGASE PRAJA"/>
    <property type="match status" value="1"/>
</dbReference>
<keyword evidence="10" id="KW-1185">Reference proteome</keyword>
<sequence length="384" mass="41195">MSTLLLPFLPVAILLLCLAGANQALPISNQANAALLSRRQFFATTATPSSNNSRSPTVFVAVGSVIVIGLIISLLAVIFSWRRKNRFGPSQIVNSSHDNSGRPIRGLTAGNLYGPLSSKGKPVLTIAELDKLYPVITFADFVEGNSKLSIITSRTESTHSAKTATGNDKEKNACDSATVVVEPTTSTMSTVSEHSHMFQPSSDNYVCAICQQNIGEEEPPSRPMSFIGIDISAPVDPIDSEDIINNSPNNSSHNEGGLVEDLEKNATTTTTEPVASTAHPVALPASPVVTKVNPDKILIRQLPCNHIFHDACIVPWLTLRKACCPLCQFNLRKGIDLSSHPEGEHSTSTSRTLAATDRQADSTDQVVRPEPARVRSVRIAPQSN</sequence>
<proteinExistence type="predicted"/>
<feature type="compositionally biased region" description="Polar residues" evidence="5">
    <location>
        <begin position="154"/>
        <end position="166"/>
    </location>
</feature>
<dbReference type="SMART" id="SM00184">
    <property type="entry name" value="RING"/>
    <property type="match status" value="1"/>
</dbReference>
<evidence type="ECO:0000313" key="10">
    <source>
        <dbReference type="Proteomes" id="UP000242525"/>
    </source>
</evidence>
<feature type="signal peptide" evidence="7">
    <location>
        <begin position="1"/>
        <end position="24"/>
    </location>
</feature>
<feature type="domain" description="RING-type" evidence="8">
    <location>
        <begin position="302"/>
        <end position="328"/>
    </location>
</feature>
<feature type="region of interest" description="Disordered" evidence="5">
    <location>
        <begin position="154"/>
        <end position="174"/>
    </location>
</feature>
<name>A0A0J9X550_GEOCN</name>
<protein>
    <recommendedName>
        <fullName evidence="8">RING-type domain-containing protein</fullName>
    </recommendedName>
</protein>
<keyword evidence="1" id="KW-0479">Metal-binding</keyword>
<feature type="transmembrane region" description="Helical" evidence="6">
    <location>
        <begin position="57"/>
        <end position="81"/>
    </location>
</feature>
<dbReference type="AlphaFoldDB" id="A0A0J9X550"/>
<evidence type="ECO:0000256" key="4">
    <source>
        <dbReference type="PROSITE-ProRule" id="PRU00175"/>
    </source>
</evidence>
<dbReference type="PROSITE" id="PS50089">
    <property type="entry name" value="ZF_RING_2"/>
    <property type="match status" value="1"/>
</dbReference>
<dbReference type="GO" id="GO:0008270">
    <property type="term" value="F:zinc ion binding"/>
    <property type="evidence" value="ECO:0007669"/>
    <property type="project" value="UniProtKB-KW"/>
</dbReference>
<dbReference type="InterPro" id="IPR013083">
    <property type="entry name" value="Znf_RING/FYVE/PHD"/>
</dbReference>
<dbReference type="SUPFAM" id="SSF57850">
    <property type="entry name" value="RING/U-box"/>
    <property type="match status" value="1"/>
</dbReference>
<reference evidence="9" key="1">
    <citation type="submission" date="2014-03" db="EMBL/GenBank/DDBJ databases">
        <authorList>
            <person name="Casaregola S."/>
        </authorList>
    </citation>
    <scope>NUCLEOTIDE SEQUENCE [LARGE SCALE GENOMIC DNA]</scope>
    <source>
        <strain evidence="9">CLIB 918</strain>
    </source>
</reference>
<keyword evidence="6" id="KW-0812">Transmembrane</keyword>
<evidence type="ECO:0000256" key="2">
    <source>
        <dbReference type="ARBA" id="ARBA00022771"/>
    </source>
</evidence>
<dbReference type="Pfam" id="PF13639">
    <property type="entry name" value="zf-RING_2"/>
    <property type="match status" value="1"/>
</dbReference>
<dbReference type="InterPro" id="IPR001841">
    <property type="entry name" value="Znf_RING"/>
</dbReference>
<dbReference type="Proteomes" id="UP000242525">
    <property type="component" value="Unassembled WGS sequence"/>
</dbReference>
<evidence type="ECO:0000259" key="8">
    <source>
        <dbReference type="PROSITE" id="PS50089"/>
    </source>
</evidence>
<dbReference type="STRING" id="1173061.A0A0J9X550"/>
<evidence type="ECO:0000256" key="6">
    <source>
        <dbReference type="SAM" id="Phobius"/>
    </source>
</evidence>
<accession>A0A0J9X550</accession>
<dbReference type="EMBL" id="CCBN010000002">
    <property type="protein sequence ID" value="CDO51877.1"/>
    <property type="molecule type" value="Genomic_DNA"/>
</dbReference>
<gene>
    <name evidence="9" type="ORF">BN980_GECA02s02386g</name>
</gene>
<keyword evidence="2 4" id="KW-0863">Zinc-finger</keyword>